<protein>
    <submittedName>
        <fullName evidence="1 2">Uncharacterized protein</fullName>
    </submittedName>
</protein>
<name>A0A2K1IN26_PHYPA</name>
<dbReference type="InParanoid" id="A0A2K1IN26"/>
<dbReference type="EMBL" id="ABEU02000022">
    <property type="protein sequence ID" value="PNR30681.1"/>
    <property type="molecule type" value="Genomic_DNA"/>
</dbReference>
<organism evidence="1">
    <name type="scientific">Physcomitrium patens</name>
    <name type="common">Spreading-leaved earth moss</name>
    <name type="synonym">Physcomitrella patens</name>
    <dbReference type="NCBI Taxonomy" id="3218"/>
    <lineage>
        <taxon>Eukaryota</taxon>
        <taxon>Viridiplantae</taxon>
        <taxon>Streptophyta</taxon>
        <taxon>Embryophyta</taxon>
        <taxon>Bryophyta</taxon>
        <taxon>Bryophytina</taxon>
        <taxon>Bryopsida</taxon>
        <taxon>Funariidae</taxon>
        <taxon>Funariales</taxon>
        <taxon>Funariaceae</taxon>
        <taxon>Physcomitrium</taxon>
    </lineage>
</organism>
<evidence type="ECO:0000313" key="3">
    <source>
        <dbReference type="Proteomes" id="UP000006727"/>
    </source>
</evidence>
<reference evidence="2" key="3">
    <citation type="submission" date="2020-12" db="UniProtKB">
        <authorList>
            <consortium name="EnsemblPlants"/>
        </authorList>
    </citation>
    <scope>IDENTIFICATION</scope>
</reference>
<accession>A0A2K1IN26</accession>
<evidence type="ECO:0000313" key="2">
    <source>
        <dbReference type="EnsemblPlants" id="PAC:32905362.CDS.1"/>
    </source>
</evidence>
<evidence type="ECO:0000313" key="1">
    <source>
        <dbReference type="EMBL" id="PNR30681.1"/>
    </source>
</evidence>
<proteinExistence type="predicted"/>
<gene>
    <name evidence="1" type="ORF">PHYPA_026997</name>
</gene>
<dbReference type="EnsemblPlants" id="Pp3c22_10909V3.1">
    <property type="protein sequence ID" value="PAC:32905362.CDS.1"/>
    <property type="gene ID" value="Pp3c22_10909"/>
</dbReference>
<dbReference type="Gramene" id="Pp3c22_10909V3.1">
    <property type="protein sequence ID" value="PAC:32905362.CDS.1"/>
    <property type="gene ID" value="Pp3c22_10909"/>
</dbReference>
<sequence length="99" mass="10951">MLFLSNIVRQQVQKGGRILTQNASGEDIVTLSRSFEVSSSGCPTNLLKNQAILGSVRERVAPEIVVLAMSRGFGLARLWSLCACSEFCRIERNHQTQLN</sequence>
<reference evidence="1 3" key="1">
    <citation type="journal article" date="2008" name="Science">
        <title>The Physcomitrella genome reveals evolutionary insights into the conquest of land by plants.</title>
        <authorList>
            <person name="Rensing S."/>
            <person name="Lang D."/>
            <person name="Zimmer A."/>
            <person name="Terry A."/>
            <person name="Salamov A."/>
            <person name="Shapiro H."/>
            <person name="Nishiyama T."/>
            <person name="Perroud P.-F."/>
            <person name="Lindquist E."/>
            <person name="Kamisugi Y."/>
            <person name="Tanahashi T."/>
            <person name="Sakakibara K."/>
            <person name="Fujita T."/>
            <person name="Oishi K."/>
            <person name="Shin-I T."/>
            <person name="Kuroki Y."/>
            <person name="Toyoda A."/>
            <person name="Suzuki Y."/>
            <person name="Hashimoto A."/>
            <person name="Yamaguchi K."/>
            <person name="Sugano A."/>
            <person name="Kohara Y."/>
            <person name="Fujiyama A."/>
            <person name="Anterola A."/>
            <person name="Aoki S."/>
            <person name="Ashton N."/>
            <person name="Barbazuk W.B."/>
            <person name="Barker E."/>
            <person name="Bennetzen J."/>
            <person name="Bezanilla M."/>
            <person name="Blankenship R."/>
            <person name="Cho S.H."/>
            <person name="Dutcher S."/>
            <person name="Estelle M."/>
            <person name="Fawcett J.A."/>
            <person name="Gundlach H."/>
            <person name="Hanada K."/>
            <person name="Heyl A."/>
            <person name="Hicks K.A."/>
            <person name="Hugh J."/>
            <person name="Lohr M."/>
            <person name="Mayer K."/>
            <person name="Melkozernov A."/>
            <person name="Murata T."/>
            <person name="Nelson D."/>
            <person name="Pils B."/>
            <person name="Prigge M."/>
            <person name="Reiss B."/>
            <person name="Renner T."/>
            <person name="Rombauts S."/>
            <person name="Rushton P."/>
            <person name="Sanderfoot A."/>
            <person name="Schween G."/>
            <person name="Shiu S.-H."/>
            <person name="Stueber K."/>
            <person name="Theodoulou F.L."/>
            <person name="Tu H."/>
            <person name="Van de Peer Y."/>
            <person name="Verrier P.J."/>
            <person name="Waters E."/>
            <person name="Wood A."/>
            <person name="Yang L."/>
            <person name="Cove D."/>
            <person name="Cuming A."/>
            <person name="Hasebe M."/>
            <person name="Lucas S."/>
            <person name="Mishler D.B."/>
            <person name="Reski R."/>
            <person name="Grigoriev I."/>
            <person name="Quatrano R.S."/>
            <person name="Boore J.L."/>
        </authorList>
    </citation>
    <scope>NUCLEOTIDE SEQUENCE [LARGE SCALE GENOMIC DNA]</scope>
    <source>
        <strain evidence="2 3">cv. Gransden 2004</strain>
    </source>
</reference>
<dbReference type="AlphaFoldDB" id="A0A2K1IN26"/>
<keyword evidence="3" id="KW-1185">Reference proteome</keyword>
<dbReference type="PaxDb" id="3218-PP1S121_48V6.1"/>
<reference evidence="1 3" key="2">
    <citation type="journal article" date="2018" name="Plant J.">
        <title>The Physcomitrella patens chromosome-scale assembly reveals moss genome structure and evolution.</title>
        <authorList>
            <person name="Lang D."/>
            <person name="Ullrich K.K."/>
            <person name="Murat F."/>
            <person name="Fuchs J."/>
            <person name="Jenkins J."/>
            <person name="Haas F.B."/>
            <person name="Piednoel M."/>
            <person name="Gundlach H."/>
            <person name="Van Bel M."/>
            <person name="Meyberg R."/>
            <person name="Vives C."/>
            <person name="Morata J."/>
            <person name="Symeonidi A."/>
            <person name="Hiss M."/>
            <person name="Muchero W."/>
            <person name="Kamisugi Y."/>
            <person name="Saleh O."/>
            <person name="Blanc G."/>
            <person name="Decker E.L."/>
            <person name="van Gessel N."/>
            <person name="Grimwood J."/>
            <person name="Hayes R.D."/>
            <person name="Graham S.W."/>
            <person name="Gunter L.E."/>
            <person name="McDaniel S.F."/>
            <person name="Hoernstein S.N.W."/>
            <person name="Larsson A."/>
            <person name="Li F.W."/>
            <person name="Perroud P.F."/>
            <person name="Phillips J."/>
            <person name="Ranjan P."/>
            <person name="Rokshar D.S."/>
            <person name="Rothfels C.J."/>
            <person name="Schneider L."/>
            <person name="Shu S."/>
            <person name="Stevenson D.W."/>
            <person name="Thummler F."/>
            <person name="Tillich M."/>
            <person name="Villarreal Aguilar J.C."/>
            <person name="Widiez T."/>
            <person name="Wong G.K."/>
            <person name="Wymore A."/>
            <person name="Zhang Y."/>
            <person name="Zimmer A.D."/>
            <person name="Quatrano R.S."/>
            <person name="Mayer K.F.X."/>
            <person name="Goodstein D."/>
            <person name="Casacuberta J.M."/>
            <person name="Vandepoele K."/>
            <person name="Reski R."/>
            <person name="Cuming A.C."/>
            <person name="Tuskan G.A."/>
            <person name="Maumus F."/>
            <person name="Salse J."/>
            <person name="Schmutz J."/>
            <person name="Rensing S.A."/>
        </authorList>
    </citation>
    <scope>NUCLEOTIDE SEQUENCE [LARGE SCALE GENOMIC DNA]</scope>
    <source>
        <strain evidence="2 3">cv. Gransden 2004</strain>
    </source>
</reference>
<dbReference type="Proteomes" id="UP000006727">
    <property type="component" value="Chromosome 22"/>
</dbReference>